<accession>A0A0L0FDA8</accession>
<dbReference type="PANTHER" id="PTHR14221">
    <property type="entry name" value="WD REPEAT DOMAIN 44"/>
    <property type="match status" value="1"/>
</dbReference>
<sequence>MRLCRASTDSLGEGIKGQERSPLRTSESTVFQASQRSTTSDFDHKPNVCDPSDATRQSGIYNDCNVEPGGDYSAKTIERNLTDDVNTVPRSKDVERLRMDGREEGAGSPTSLSGFRTADLLAQIRNREGDLSIHDVERQEGEGASPLKRNEAGSIVVLTENADSAPSNTSESGVETRLEPTDEEVLMQTQVKNLDTNETTTLADAQQSDPISATLMERRGPDCDEKSIDTISTATANSSQGPHRRNRSKTTHILHKFGFGSSKNSHSKQTPGSPVVSLHDESLIKQSVKGKAHFSNLRKVQSLTPMGGPIWTMKFSVDGKLLAAAGQDRIVRVWVVKGQEGFFDDMKNKYNNSSRSRSGSASQVPTAQPASKPDASNVSNSHRTSNGNETIEEEVSTPGSHPASSAPPPRPPACGSPTTIKRMVEKSRSGGSDNIVNKNASASPKLHTSAEEKSQIEAVINDDKDQKLAIDSSTIEGRSSTCSRSINRKTSNPDTRPRTPPLAHAPYKPHQHTQKNPQLDKLPQTQSDAHSRADDRNSIGGPSRPEPPKRPPPPSATKRQTTDSKNITLNVPSSTENLAADLLPDTQLKPFFNDEPYQLFRGHNADVLDISWSKDDRYFLSASLDCRVRLWSITQKKVALWNLVDNSAGNSMITSASFVANGRMVAVGTYDGRCLFYDSEKLKYHTQILVKRKGKKRGKKISGIASVGDGDRILVTSNDSRIRMYDLSDFSLKRKFRGGSMNSGQLRASVSGDTNFVISGSETNNIYMWKTNENDGNKTRYNNDACEAYASHRSTVTVALFAPYSTFPNLKEEDNSTADGEVIVSADYSGCINIQAVLPLQMIEKHELSTV</sequence>
<feature type="compositionally biased region" description="Pro residues" evidence="4">
    <location>
        <begin position="405"/>
        <end position="414"/>
    </location>
</feature>
<dbReference type="InterPro" id="IPR040324">
    <property type="entry name" value="WDR44/Dgr2"/>
</dbReference>
<keyword evidence="1 3" id="KW-0853">WD repeat</keyword>
<evidence type="ECO:0008006" key="7">
    <source>
        <dbReference type="Google" id="ProtNLM"/>
    </source>
</evidence>
<evidence type="ECO:0000256" key="3">
    <source>
        <dbReference type="PROSITE-ProRule" id="PRU00221"/>
    </source>
</evidence>
<feature type="repeat" description="WD" evidence="3">
    <location>
        <begin position="600"/>
        <end position="633"/>
    </location>
</feature>
<feature type="compositionally biased region" description="Polar residues" evidence="4">
    <location>
        <begin position="557"/>
        <end position="573"/>
    </location>
</feature>
<reference evidence="5 6" key="1">
    <citation type="submission" date="2011-02" db="EMBL/GenBank/DDBJ databases">
        <title>The Genome Sequence of Sphaeroforma arctica JP610.</title>
        <authorList>
            <consortium name="The Broad Institute Genome Sequencing Platform"/>
            <person name="Russ C."/>
            <person name="Cuomo C."/>
            <person name="Young S.K."/>
            <person name="Zeng Q."/>
            <person name="Gargeya S."/>
            <person name="Alvarado L."/>
            <person name="Berlin A."/>
            <person name="Chapman S.B."/>
            <person name="Chen Z."/>
            <person name="Freedman E."/>
            <person name="Gellesch M."/>
            <person name="Goldberg J."/>
            <person name="Griggs A."/>
            <person name="Gujja S."/>
            <person name="Heilman E."/>
            <person name="Heiman D."/>
            <person name="Howarth C."/>
            <person name="Mehta T."/>
            <person name="Neiman D."/>
            <person name="Pearson M."/>
            <person name="Roberts A."/>
            <person name="Saif S."/>
            <person name="Shea T."/>
            <person name="Shenoy N."/>
            <person name="Sisk P."/>
            <person name="Stolte C."/>
            <person name="Sykes S."/>
            <person name="White J."/>
            <person name="Yandava C."/>
            <person name="Burger G."/>
            <person name="Gray M.W."/>
            <person name="Holland P.W.H."/>
            <person name="King N."/>
            <person name="Lang F.B.F."/>
            <person name="Roger A.J."/>
            <person name="Ruiz-Trillo I."/>
            <person name="Haas B."/>
            <person name="Nusbaum C."/>
            <person name="Birren B."/>
        </authorList>
    </citation>
    <scope>NUCLEOTIDE SEQUENCE [LARGE SCALE GENOMIC DNA]</scope>
    <source>
        <strain evidence="5 6">JP610</strain>
    </source>
</reference>
<dbReference type="AlphaFoldDB" id="A0A0L0FDA8"/>
<keyword evidence="2" id="KW-0677">Repeat</keyword>
<dbReference type="PANTHER" id="PTHR14221:SF0">
    <property type="entry name" value="WD REPEAT-CONTAINING PROTEIN 44"/>
    <property type="match status" value="1"/>
</dbReference>
<dbReference type="eggNOG" id="KOG0283">
    <property type="taxonomic scope" value="Eukaryota"/>
</dbReference>
<feature type="repeat" description="WD" evidence="3">
    <location>
        <begin position="303"/>
        <end position="334"/>
    </location>
</feature>
<dbReference type="PROSITE" id="PS50294">
    <property type="entry name" value="WD_REPEATS_REGION"/>
    <property type="match status" value="1"/>
</dbReference>
<evidence type="ECO:0000256" key="1">
    <source>
        <dbReference type="ARBA" id="ARBA00022574"/>
    </source>
</evidence>
<dbReference type="GeneID" id="25913240"/>
<evidence type="ECO:0000313" key="5">
    <source>
        <dbReference type="EMBL" id="KNC74725.1"/>
    </source>
</evidence>
<protein>
    <recommendedName>
        <fullName evidence="7">Anaphase-promoting complex subunit 4 WD40 domain-containing protein</fullName>
    </recommendedName>
</protein>
<dbReference type="InterPro" id="IPR036322">
    <property type="entry name" value="WD40_repeat_dom_sf"/>
</dbReference>
<evidence type="ECO:0000313" key="6">
    <source>
        <dbReference type="Proteomes" id="UP000054560"/>
    </source>
</evidence>
<proteinExistence type="predicted"/>
<dbReference type="EMBL" id="KQ244138">
    <property type="protein sequence ID" value="KNC74725.1"/>
    <property type="molecule type" value="Genomic_DNA"/>
</dbReference>
<feature type="region of interest" description="Disordered" evidence="4">
    <location>
        <begin position="344"/>
        <end position="453"/>
    </location>
</feature>
<feature type="compositionally biased region" description="Polar residues" evidence="4">
    <location>
        <begin position="23"/>
        <end position="40"/>
    </location>
</feature>
<dbReference type="InterPro" id="IPR001680">
    <property type="entry name" value="WD40_rpt"/>
</dbReference>
<gene>
    <name evidence="5" type="ORF">SARC_12736</name>
</gene>
<feature type="compositionally biased region" description="Low complexity" evidence="4">
    <location>
        <begin position="353"/>
        <end position="362"/>
    </location>
</feature>
<dbReference type="Pfam" id="PF00400">
    <property type="entry name" value="WD40"/>
    <property type="match status" value="2"/>
</dbReference>
<dbReference type="PROSITE" id="PS50082">
    <property type="entry name" value="WD_REPEATS_2"/>
    <property type="match status" value="2"/>
</dbReference>
<dbReference type="SUPFAM" id="SSF50978">
    <property type="entry name" value="WD40 repeat-like"/>
    <property type="match status" value="1"/>
</dbReference>
<dbReference type="InterPro" id="IPR015943">
    <property type="entry name" value="WD40/YVTN_repeat-like_dom_sf"/>
</dbReference>
<dbReference type="Proteomes" id="UP000054560">
    <property type="component" value="Unassembled WGS sequence"/>
</dbReference>
<name>A0A0L0FDA8_9EUKA</name>
<dbReference type="OrthoDB" id="1932312at2759"/>
<evidence type="ECO:0000256" key="4">
    <source>
        <dbReference type="SAM" id="MobiDB-lite"/>
    </source>
</evidence>
<dbReference type="SMART" id="SM00320">
    <property type="entry name" value="WD40"/>
    <property type="match status" value="5"/>
</dbReference>
<feature type="compositionally biased region" description="Polar residues" evidence="4">
    <location>
        <begin position="363"/>
        <end position="389"/>
    </location>
</feature>
<keyword evidence="6" id="KW-1185">Reference proteome</keyword>
<feature type="compositionally biased region" description="Polar residues" evidence="4">
    <location>
        <begin position="429"/>
        <end position="442"/>
    </location>
</feature>
<dbReference type="RefSeq" id="XP_014148627.1">
    <property type="nucleotide sequence ID" value="XM_014293152.1"/>
</dbReference>
<feature type="region of interest" description="Disordered" evidence="4">
    <location>
        <begin position="1"/>
        <end position="54"/>
    </location>
</feature>
<evidence type="ECO:0000256" key="2">
    <source>
        <dbReference type="ARBA" id="ARBA00022737"/>
    </source>
</evidence>
<organism evidence="5 6">
    <name type="scientific">Sphaeroforma arctica JP610</name>
    <dbReference type="NCBI Taxonomy" id="667725"/>
    <lineage>
        <taxon>Eukaryota</taxon>
        <taxon>Ichthyosporea</taxon>
        <taxon>Ichthyophonida</taxon>
        <taxon>Sphaeroforma</taxon>
    </lineage>
</organism>
<feature type="compositionally biased region" description="Polar residues" evidence="4">
    <location>
        <begin position="471"/>
        <end position="494"/>
    </location>
</feature>
<feature type="region of interest" description="Disordered" evidence="4">
    <location>
        <begin position="470"/>
        <end position="573"/>
    </location>
</feature>
<dbReference type="Gene3D" id="2.130.10.10">
    <property type="entry name" value="YVTN repeat-like/Quinoprotein amine dehydrogenase"/>
    <property type="match status" value="2"/>
</dbReference>